<proteinExistence type="predicted"/>
<gene>
    <name evidence="3" type="ORF">HHL15_25770</name>
</gene>
<reference evidence="3 4" key="1">
    <citation type="submission" date="2020-04" db="EMBL/GenBank/DDBJ databases">
        <title>Zoogloea sp. G-4-1-14 isolated from soil.</title>
        <authorList>
            <person name="Dahal R.H."/>
        </authorList>
    </citation>
    <scope>NUCLEOTIDE SEQUENCE [LARGE SCALE GENOMIC DNA]</scope>
    <source>
        <strain evidence="3 4">G-4-1-14</strain>
    </source>
</reference>
<evidence type="ECO:0000313" key="4">
    <source>
        <dbReference type="Proteomes" id="UP000580043"/>
    </source>
</evidence>
<dbReference type="InterPro" id="IPR024467">
    <property type="entry name" value="Xre/MbcA/ParS-like_toxin-bd"/>
</dbReference>
<dbReference type="RefSeq" id="WP_169148643.1">
    <property type="nucleotide sequence ID" value="NZ_JABBGA010000057.1"/>
</dbReference>
<dbReference type="Proteomes" id="UP000580043">
    <property type="component" value="Unassembled WGS sequence"/>
</dbReference>
<dbReference type="GO" id="GO:0003677">
    <property type="term" value="F:DNA binding"/>
    <property type="evidence" value="ECO:0007669"/>
    <property type="project" value="InterPro"/>
</dbReference>
<evidence type="ECO:0000259" key="1">
    <source>
        <dbReference type="Pfam" id="PF09722"/>
    </source>
</evidence>
<dbReference type="Pfam" id="PF20432">
    <property type="entry name" value="Xre-like-HTH"/>
    <property type="match status" value="1"/>
</dbReference>
<accession>A0A848GAI1</accession>
<dbReference type="AlphaFoldDB" id="A0A848GAI1"/>
<protein>
    <submittedName>
        <fullName evidence="3">DUF2384 domain-containing protein</fullName>
    </submittedName>
</protein>
<dbReference type="InterPro" id="IPR046847">
    <property type="entry name" value="Xre-like_HTH"/>
</dbReference>
<dbReference type="EMBL" id="JABBGA010000057">
    <property type="protein sequence ID" value="NML29157.1"/>
    <property type="molecule type" value="Genomic_DNA"/>
</dbReference>
<feature type="domain" description="Antitoxin Xre-like helix-turn-helix" evidence="2">
    <location>
        <begin position="20"/>
        <end position="80"/>
    </location>
</feature>
<evidence type="ECO:0000259" key="2">
    <source>
        <dbReference type="Pfam" id="PF20432"/>
    </source>
</evidence>
<evidence type="ECO:0000313" key="3">
    <source>
        <dbReference type="EMBL" id="NML29157.1"/>
    </source>
</evidence>
<keyword evidence="4" id="KW-1185">Reference proteome</keyword>
<sequence>MEPDMMAFARRLNQASQGERERLIRSGVAASHIQDLVETMHVSSERLLSMLNMPSSSVRRKIRQGVMLSPEHSERVLGLVCLIGQVTVMVEDSGNPNEFDAARWVGEWLERPLPALGGAKPSAYMDTTTGQKLVSNLLVQSQLGVFM</sequence>
<comment type="caution">
    <text evidence="3">The sequence shown here is derived from an EMBL/GenBank/DDBJ whole genome shotgun (WGS) entry which is preliminary data.</text>
</comment>
<feature type="domain" description="Antitoxin Xre/MbcA/ParS-like toxin-binding" evidence="1">
    <location>
        <begin position="102"/>
        <end position="139"/>
    </location>
</feature>
<name>A0A848GAI1_9RHOO</name>
<dbReference type="Pfam" id="PF09722">
    <property type="entry name" value="Xre_MbcA_ParS_C"/>
    <property type="match status" value="1"/>
</dbReference>
<organism evidence="3 4">
    <name type="scientific">Zoogloea dura</name>
    <dbReference type="NCBI Taxonomy" id="2728840"/>
    <lineage>
        <taxon>Bacteria</taxon>
        <taxon>Pseudomonadati</taxon>
        <taxon>Pseudomonadota</taxon>
        <taxon>Betaproteobacteria</taxon>
        <taxon>Rhodocyclales</taxon>
        <taxon>Zoogloeaceae</taxon>
        <taxon>Zoogloea</taxon>
    </lineage>
</organism>